<dbReference type="RefSeq" id="WP_189979682.1">
    <property type="nucleotide sequence ID" value="NZ_BMUL01000010.1"/>
</dbReference>
<evidence type="ECO:0000313" key="1">
    <source>
        <dbReference type="EMBL" id="GHA93498.1"/>
    </source>
</evidence>
<accession>A0A918T5X3</accession>
<proteinExistence type="predicted"/>
<comment type="caution">
    <text evidence="1">The sequence shown here is derived from an EMBL/GenBank/DDBJ whole genome shotgun (WGS) entry which is preliminary data.</text>
</comment>
<name>A0A918T5X3_9ACTN</name>
<evidence type="ECO:0000313" key="2">
    <source>
        <dbReference type="Proteomes" id="UP000644020"/>
    </source>
</evidence>
<protein>
    <recommendedName>
        <fullName evidence="3">BON domain-containing protein</fullName>
    </recommendedName>
</protein>
<reference evidence="1" key="2">
    <citation type="submission" date="2020-09" db="EMBL/GenBank/DDBJ databases">
        <authorList>
            <person name="Sun Q."/>
            <person name="Ohkuma M."/>
        </authorList>
    </citation>
    <scope>NUCLEOTIDE SEQUENCE</scope>
    <source>
        <strain evidence="1">JCM 4518</strain>
    </source>
</reference>
<reference evidence="1" key="1">
    <citation type="journal article" date="2014" name="Int. J. Syst. Evol. Microbiol.">
        <title>Complete genome sequence of Corynebacterium casei LMG S-19264T (=DSM 44701T), isolated from a smear-ripened cheese.</title>
        <authorList>
            <consortium name="US DOE Joint Genome Institute (JGI-PGF)"/>
            <person name="Walter F."/>
            <person name="Albersmeier A."/>
            <person name="Kalinowski J."/>
            <person name="Ruckert C."/>
        </authorList>
    </citation>
    <scope>NUCLEOTIDE SEQUENCE</scope>
    <source>
        <strain evidence="1">JCM 4518</strain>
    </source>
</reference>
<gene>
    <name evidence="1" type="ORF">GCM10010305_41600</name>
</gene>
<keyword evidence="2" id="KW-1185">Reference proteome</keyword>
<dbReference type="EMBL" id="BMUL01000010">
    <property type="protein sequence ID" value="GHA93498.1"/>
    <property type="molecule type" value="Genomic_DNA"/>
</dbReference>
<organism evidence="1 2">
    <name type="scientific">Streptomyces termitum</name>
    <dbReference type="NCBI Taxonomy" id="67368"/>
    <lineage>
        <taxon>Bacteria</taxon>
        <taxon>Bacillati</taxon>
        <taxon>Actinomycetota</taxon>
        <taxon>Actinomycetes</taxon>
        <taxon>Kitasatosporales</taxon>
        <taxon>Streptomycetaceae</taxon>
        <taxon>Streptomyces</taxon>
    </lineage>
</organism>
<dbReference type="Proteomes" id="UP000644020">
    <property type="component" value="Unassembled WGS sequence"/>
</dbReference>
<evidence type="ECO:0008006" key="3">
    <source>
        <dbReference type="Google" id="ProtNLM"/>
    </source>
</evidence>
<dbReference type="AlphaFoldDB" id="A0A918T5X3"/>
<sequence length="69" mass="6974">MPSPAEIRRSVLGGAALTGRDVTVTGGVVTLRGTLADRSLVPPPARAARAVEGVVDVRIALADPREGAS</sequence>